<accession>A0A9D1YDZ2</accession>
<feature type="domain" description="STAS" evidence="3">
    <location>
        <begin position="1"/>
        <end position="98"/>
    </location>
</feature>
<gene>
    <name evidence="4" type="ORF">H9841_12040</name>
</gene>
<reference evidence="4" key="2">
    <citation type="submission" date="2021-04" db="EMBL/GenBank/DDBJ databases">
        <authorList>
            <person name="Gilroy R."/>
        </authorList>
    </citation>
    <scope>NUCLEOTIDE SEQUENCE</scope>
    <source>
        <strain evidence="4">ChiBcec16_6824</strain>
    </source>
</reference>
<evidence type="ECO:0000313" key="5">
    <source>
        <dbReference type="Proteomes" id="UP000823868"/>
    </source>
</evidence>
<evidence type="ECO:0000313" key="4">
    <source>
        <dbReference type="EMBL" id="HIY22616.1"/>
    </source>
</evidence>
<name>A0A9D1YDZ2_9FIRM</name>
<dbReference type="Gene3D" id="3.30.750.24">
    <property type="entry name" value="STAS domain"/>
    <property type="match status" value="1"/>
</dbReference>
<dbReference type="InterPro" id="IPR036513">
    <property type="entry name" value="STAS_dom_sf"/>
</dbReference>
<dbReference type="AlphaFoldDB" id="A0A9D1YDZ2"/>
<dbReference type="InterPro" id="IPR003658">
    <property type="entry name" value="Anti-sigma_ant"/>
</dbReference>
<evidence type="ECO:0000256" key="1">
    <source>
        <dbReference type="ARBA" id="ARBA00009013"/>
    </source>
</evidence>
<comment type="caution">
    <text evidence="4">The sequence shown here is derived from an EMBL/GenBank/DDBJ whole genome shotgun (WGS) entry which is preliminary data.</text>
</comment>
<dbReference type="Pfam" id="PF13466">
    <property type="entry name" value="STAS_2"/>
    <property type="match status" value="1"/>
</dbReference>
<dbReference type="EMBL" id="DXDX01000217">
    <property type="protein sequence ID" value="HIY22616.1"/>
    <property type="molecule type" value="Genomic_DNA"/>
</dbReference>
<dbReference type="GO" id="GO:0043856">
    <property type="term" value="F:anti-sigma factor antagonist activity"/>
    <property type="evidence" value="ECO:0007669"/>
    <property type="project" value="InterPro"/>
</dbReference>
<dbReference type="CDD" id="cd07043">
    <property type="entry name" value="STAS_anti-anti-sigma_factors"/>
    <property type="match status" value="1"/>
</dbReference>
<protein>
    <recommendedName>
        <fullName evidence="2">Anti-sigma factor antagonist</fullName>
    </recommendedName>
</protein>
<dbReference type="InterPro" id="IPR058548">
    <property type="entry name" value="MlaB-like_STAS"/>
</dbReference>
<dbReference type="PANTHER" id="PTHR33495">
    <property type="entry name" value="ANTI-SIGMA FACTOR ANTAGONIST TM_1081-RELATED-RELATED"/>
    <property type="match status" value="1"/>
</dbReference>
<comment type="similarity">
    <text evidence="1 2">Belongs to the anti-sigma-factor antagonist family.</text>
</comment>
<proteinExistence type="inferred from homology"/>
<sequence>MTITKRAEGKKLTIALEGRLDTTTAPELEAELNSSLDGVTELVLDMAELLYLSSAGLRVVLAAQKRMNKQGHMTVTHVCADIMEVFEITGFVDILDIQ</sequence>
<dbReference type="PROSITE" id="PS50801">
    <property type="entry name" value="STAS"/>
    <property type="match status" value="1"/>
</dbReference>
<evidence type="ECO:0000259" key="3">
    <source>
        <dbReference type="PROSITE" id="PS50801"/>
    </source>
</evidence>
<organism evidence="4 5">
    <name type="scientific">Candidatus Flavonifractor merdigallinarum</name>
    <dbReference type="NCBI Taxonomy" id="2838589"/>
    <lineage>
        <taxon>Bacteria</taxon>
        <taxon>Bacillati</taxon>
        <taxon>Bacillota</taxon>
        <taxon>Clostridia</taxon>
        <taxon>Eubacteriales</taxon>
        <taxon>Oscillospiraceae</taxon>
        <taxon>Flavonifractor</taxon>
    </lineage>
</organism>
<evidence type="ECO:0000256" key="2">
    <source>
        <dbReference type="RuleBase" id="RU003749"/>
    </source>
</evidence>
<dbReference type="NCBIfam" id="TIGR00377">
    <property type="entry name" value="ant_ant_sig"/>
    <property type="match status" value="1"/>
</dbReference>
<reference evidence="4" key="1">
    <citation type="journal article" date="2021" name="PeerJ">
        <title>Extensive microbial diversity within the chicken gut microbiome revealed by metagenomics and culture.</title>
        <authorList>
            <person name="Gilroy R."/>
            <person name="Ravi A."/>
            <person name="Getino M."/>
            <person name="Pursley I."/>
            <person name="Horton D.L."/>
            <person name="Alikhan N.F."/>
            <person name="Baker D."/>
            <person name="Gharbi K."/>
            <person name="Hall N."/>
            <person name="Watson M."/>
            <person name="Adriaenssens E.M."/>
            <person name="Foster-Nyarko E."/>
            <person name="Jarju S."/>
            <person name="Secka A."/>
            <person name="Antonio M."/>
            <person name="Oren A."/>
            <person name="Chaudhuri R.R."/>
            <person name="La Ragione R."/>
            <person name="Hildebrand F."/>
            <person name="Pallen M.J."/>
        </authorList>
    </citation>
    <scope>NUCLEOTIDE SEQUENCE</scope>
    <source>
        <strain evidence="4">ChiBcec16_6824</strain>
    </source>
</reference>
<dbReference type="InterPro" id="IPR002645">
    <property type="entry name" value="STAS_dom"/>
</dbReference>
<dbReference type="SUPFAM" id="SSF52091">
    <property type="entry name" value="SpoIIaa-like"/>
    <property type="match status" value="1"/>
</dbReference>
<dbReference type="Proteomes" id="UP000823868">
    <property type="component" value="Unassembled WGS sequence"/>
</dbReference>